<organism evidence="2 3">
    <name type="scientific">Roseiarcus fermentans</name>
    <dbReference type="NCBI Taxonomy" id="1473586"/>
    <lineage>
        <taxon>Bacteria</taxon>
        <taxon>Pseudomonadati</taxon>
        <taxon>Pseudomonadota</taxon>
        <taxon>Alphaproteobacteria</taxon>
        <taxon>Hyphomicrobiales</taxon>
        <taxon>Roseiarcaceae</taxon>
        <taxon>Roseiarcus</taxon>
    </lineage>
</organism>
<dbReference type="InterPro" id="IPR010915">
    <property type="entry name" value="PHB_depoly_PhaZ"/>
</dbReference>
<dbReference type="EMBL" id="QNRK01000002">
    <property type="protein sequence ID" value="RBP17549.1"/>
    <property type="molecule type" value="Genomic_DNA"/>
</dbReference>
<dbReference type="PANTHER" id="PTHR36837:SF4">
    <property type="entry name" value="BLR0908 PROTEIN"/>
    <property type="match status" value="1"/>
</dbReference>
<feature type="domain" description="PHB de-polymerase C-terminal" evidence="1">
    <location>
        <begin position="202"/>
        <end position="402"/>
    </location>
</feature>
<evidence type="ECO:0000313" key="3">
    <source>
        <dbReference type="Proteomes" id="UP000253529"/>
    </source>
</evidence>
<protein>
    <submittedName>
        <fullName evidence="2">Poly(3-hydroxybutyrate) depolymerase</fullName>
    </submittedName>
</protein>
<evidence type="ECO:0000259" key="1">
    <source>
        <dbReference type="Pfam" id="PF06850"/>
    </source>
</evidence>
<comment type="caution">
    <text evidence="2">The sequence shown here is derived from an EMBL/GenBank/DDBJ whole genome shotgun (WGS) entry which is preliminary data.</text>
</comment>
<dbReference type="SUPFAM" id="SSF53474">
    <property type="entry name" value="alpha/beta-Hydrolases"/>
    <property type="match status" value="1"/>
</dbReference>
<dbReference type="PIRSF" id="PIRSF020818">
    <property type="entry name" value="PHB_depoly_PhaZ"/>
    <property type="match status" value="1"/>
</dbReference>
<dbReference type="OrthoDB" id="9774318at2"/>
<dbReference type="InterPro" id="IPR051321">
    <property type="entry name" value="PHA/PHB_synthase"/>
</dbReference>
<dbReference type="Gene3D" id="3.40.50.1820">
    <property type="entry name" value="alpha/beta hydrolase"/>
    <property type="match status" value="1"/>
</dbReference>
<dbReference type="PANTHER" id="PTHR36837">
    <property type="entry name" value="POLY(3-HYDROXYALKANOATE) POLYMERASE SUBUNIT PHAC"/>
    <property type="match status" value="1"/>
</dbReference>
<dbReference type="AlphaFoldDB" id="A0A366FV24"/>
<dbReference type="Proteomes" id="UP000253529">
    <property type="component" value="Unassembled WGS sequence"/>
</dbReference>
<proteinExistence type="predicted"/>
<dbReference type="InterPro" id="IPR009656">
    <property type="entry name" value="PHB_depo_C"/>
</dbReference>
<name>A0A366FV24_9HYPH</name>
<accession>A0A366FV24</accession>
<dbReference type="RefSeq" id="WP_113887513.1">
    <property type="nucleotide sequence ID" value="NZ_QNRK01000002.1"/>
</dbReference>
<evidence type="ECO:0000313" key="2">
    <source>
        <dbReference type="EMBL" id="RBP17549.1"/>
    </source>
</evidence>
<keyword evidence="3" id="KW-1185">Reference proteome</keyword>
<dbReference type="Pfam" id="PF06850">
    <property type="entry name" value="PHB_depo_C"/>
    <property type="match status" value="1"/>
</dbReference>
<reference evidence="2 3" key="1">
    <citation type="submission" date="2018-06" db="EMBL/GenBank/DDBJ databases">
        <title>Genomic Encyclopedia of Type Strains, Phase IV (KMG-IV): sequencing the most valuable type-strain genomes for metagenomic binning, comparative biology and taxonomic classification.</title>
        <authorList>
            <person name="Goeker M."/>
        </authorList>
    </citation>
    <scope>NUCLEOTIDE SEQUENCE [LARGE SCALE GENOMIC DNA]</scope>
    <source>
        <strain evidence="2 3">DSM 24875</strain>
    </source>
</reference>
<dbReference type="NCBIfam" id="TIGR01849">
    <property type="entry name" value="PHB_depoly_PhaZ"/>
    <property type="match status" value="1"/>
</dbReference>
<gene>
    <name evidence="2" type="ORF">DFR50_10240</name>
</gene>
<dbReference type="InterPro" id="IPR029058">
    <property type="entry name" value="AB_hydrolase_fold"/>
</dbReference>
<sequence length="404" mass="45666">MMYDAYQRMADAGDQVRLFAENANTILGAWVANPFAPPMRRMAAYYELVALAGFTHSRPDYRIDHIDVHGEPIPVEEKGVTSTPFCELLRFRREGGENDPKILLVAPMSGHFATLLRGTIRTLLRDHQVFVTDWKNPRNVRLQDGAFAFDDYSQHLIDFVNFLGEDCHVVAVCQPTVSALIATAVMAQDNSNIQPASLTLMAGPIDCRVAPTKVNALAVEKPIEWFHTNMIGVVPDKFEGAGRRVYPGFLQLCAFMSMNVDRHTKSFVELFERRVAGDEEKADAIRDFYKEYFAIMDMSADFYLETVEQVFQRFLLPQGLMKHKGRTVEPRAIKKTFLLTVEGEKDDICAPGQTLAAQDLCSGLRPYMKTHHLQAGVGHYGVFSGKRWETQVYPVLRNHIQSSR</sequence>